<feature type="domain" description="Knottins-like" evidence="6">
    <location>
        <begin position="29"/>
        <end position="76"/>
    </location>
</feature>
<dbReference type="GO" id="GO:0006952">
    <property type="term" value="P:defense response"/>
    <property type="evidence" value="ECO:0007669"/>
    <property type="project" value="InterPro"/>
</dbReference>
<organism evidence="7 8">
    <name type="scientific">Lactuca virosa</name>
    <dbReference type="NCBI Taxonomy" id="75947"/>
    <lineage>
        <taxon>Eukaryota</taxon>
        <taxon>Viridiplantae</taxon>
        <taxon>Streptophyta</taxon>
        <taxon>Embryophyta</taxon>
        <taxon>Tracheophyta</taxon>
        <taxon>Spermatophyta</taxon>
        <taxon>Magnoliopsida</taxon>
        <taxon>eudicotyledons</taxon>
        <taxon>Gunneridae</taxon>
        <taxon>Pentapetalae</taxon>
        <taxon>asterids</taxon>
        <taxon>campanulids</taxon>
        <taxon>Asterales</taxon>
        <taxon>Asteraceae</taxon>
        <taxon>Cichorioideae</taxon>
        <taxon>Cichorieae</taxon>
        <taxon>Lactucinae</taxon>
        <taxon>Lactuca</taxon>
    </lineage>
</organism>
<evidence type="ECO:0000259" key="6">
    <source>
        <dbReference type="SMART" id="SM00505"/>
    </source>
</evidence>
<evidence type="ECO:0000313" key="7">
    <source>
        <dbReference type="EMBL" id="CAH1450303.1"/>
    </source>
</evidence>
<feature type="region of interest" description="Disordered" evidence="4">
    <location>
        <begin position="83"/>
        <end position="196"/>
    </location>
</feature>
<dbReference type="PANTHER" id="PTHR33147">
    <property type="entry name" value="DEFENSIN-LIKE PROTEIN 1"/>
    <property type="match status" value="1"/>
</dbReference>
<comment type="caution">
    <text evidence="7">The sequence shown here is derived from an EMBL/GenBank/DDBJ whole genome shotgun (WGS) entry which is preliminary data.</text>
</comment>
<dbReference type="InterPro" id="IPR003614">
    <property type="entry name" value="Knottins"/>
</dbReference>
<dbReference type="Pfam" id="PF00304">
    <property type="entry name" value="Gamma-thionin"/>
    <property type="match status" value="1"/>
</dbReference>
<name>A0AAU9PJX5_9ASTR</name>
<gene>
    <name evidence="7" type="ORF">LVIROSA_LOCUS35737</name>
</gene>
<feature type="chain" id="PRO_5043942060" description="Knottins-like domain-containing protein" evidence="5">
    <location>
        <begin position="27"/>
        <end position="221"/>
    </location>
</feature>
<dbReference type="GO" id="GO:0005576">
    <property type="term" value="C:extracellular region"/>
    <property type="evidence" value="ECO:0007669"/>
    <property type="project" value="UniProtKB-SubCell"/>
</dbReference>
<evidence type="ECO:0000256" key="2">
    <source>
        <dbReference type="ARBA" id="ARBA00022525"/>
    </source>
</evidence>
<dbReference type="InterPro" id="IPR036574">
    <property type="entry name" value="Scorpion_toxin-like_sf"/>
</dbReference>
<evidence type="ECO:0000256" key="5">
    <source>
        <dbReference type="SAM" id="SignalP"/>
    </source>
</evidence>
<evidence type="ECO:0000256" key="4">
    <source>
        <dbReference type="SAM" id="MobiDB-lite"/>
    </source>
</evidence>
<accession>A0AAU9PJX5</accession>
<comment type="subcellular location">
    <subcellularLocation>
        <location evidence="1">Secreted</location>
    </subcellularLocation>
</comment>
<keyword evidence="2" id="KW-0964">Secreted</keyword>
<protein>
    <recommendedName>
        <fullName evidence="6">Knottins-like domain-containing protein</fullName>
    </recommendedName>
</protein>
<evidence type="ECO:0000313" key="8">
    <source>
        <dbReference type="Proteomes" id="UP001157418"/>
    </source>
</evidence>
<reference evidence="7 8" key="1">
    <citation type="submission" date="2022-01" db="EMBL/GenBank/DDBJ databases">
        <authorList>
            <person name="Xiong W."/>
            <person name="Schranz E."/>
        </authorList>
    </citation>
    <scope>NUCLEOTIDE SEQUENCE [LARGE SCALE GENOMIC DNA]</scope>
</reference>
<keyword evidence="5" id="KW-0732">Signal</keyword>
<evidence type="ECO:0000256" key="1">
    <source>
        <dbReference type="ARBA" id="ARBA00004613"/>
    </source>
</evidence>
<proteinExistence type="predicted"/>
<keyword evidence="3" id="KW-1015">Disulfide bond</keyword>
<feature type="signal peptide" evidence="5">
    <location>
        <begin position="1"/>
        <end position="26"/>
    </location>
</feature>
<dbReference type="PANTHER" id="PTHR33147:SF147">
    <property type="entry name" value="KNOTTIN, SCORPION TOXIN"/>
    <property type="match status" value="1"/>
</dbReference>
<dbReference type="AlphaFoldDB" id="A0AAU9PJX5"/>
<evidence type="ECO:0000256" key="3">
    <source>
        <dbReference type="ARBA" id="ARBA00023157"/>
    </source>
</evidence>
<feature type="compositionally biased region" description="Gly residues" evidence="4">
    <location>
        <begin position="104"/>
        <end position="183"/>
    </location>
</feature>
<dbReference type="Gene3D" id="3.30.30.10">
    <property type="entry name" value="Knottin, scorpion toxin-like"/>
    <property type="match status" value="1"/>
</dbReference>
<dbReference type="SMART" id="SM00505">
    <property type="entry name" value="Knot1"/>
    <property type="match status" value="1"/>
</dbReference>
<dbReference type="Proteomes" id="UP001157418">
    <property type="component" value="Unassembled WGS sequence"/>
</dbReference>
<dbReference type="SUPFAM" id="SSF57095">
    <property type="entry name" value="Scorpion toxin-like"/>
    <property type="match status" value="1"/>
</dbReference>
<sequence>MSKQPTFLFVFLPLIFALGISEIATAVKFCEHMSQTWTGKCDNNKCDKKCIEWEKAIHGACHSREGKSGCFCYFDCAKKPPKNSVPAPPGSIAPGDGSKPPPAAGGGGGSSPPGAGGGGSSPPGAGTGGSSPPAAGGGGGGASPPAAGGGGGGSSPPAGGGSSPPAAGGGGGGGSSPPAAGGGSPPPAGGDKPCHHIEDYFTCMQACGVKNLNRKRATSFN</sequence>
<keyword evidence="8" id="KW-1185">Reference proteome</keyword>
<dbReference type="EMBL" id="CAKMRJ010005634">
    <property type="protein sequence ID" value="CAH1450303.1"/>
    <property type="molecule type" value="Genomic_DNA"/>
</dbReference>